<keyword evidence="3" id="KW-0472">Membrane</keyword>
<dbReference type="PROSITE" id="PS50005">
    <property type="entry name" value="TPR"/>
    <property type="match status" value="1"/>
</dbReference>
<evidence type="ECO:0000256" key="3">
    <source>
        <dbReference type="SAM" id="Phobius"/>
    </source>
</evidence>
<dbReference type="SUPFAM" id="SSF48452">
    <property type="entry name" value="TPR-like"/>
    <property type="match status" value="1"/>
</dbReference>
<proteinExistence type="predicted"/>
<evidence type="ECO:0000313" key="4">
    <source>
        <dbReference type="EMBL" id="WSD17487.1"/>
    </source>
</evidence>
<evidence type="ECO:0000313" key="5">
    <source>
        <dbReference type="Proteomes" id="UP001340816"/>
    </source>
</evidence>
<feature type="repeat" description="TPR" evidence="1">
    <location>
        <begin position="266"/>
        <end position="299"/>
    </location>
</feature>
<dbReference type="Pfam" id="PF13432">
    <property type="entry name" value="TPR_16"/>
    <property type="match status" value="1"/>
</dbReference>
<dbReference type="SMART" id="SM00028">
    <property type="entry name" value="TPR"/>
    <property type="match status" value="6"/>
</dbReference>
<protein>
    <submittedName>
        <fullName evidence="4">Tetratricopeptide repeat protein</fullName>
    </submittedName>
</protein>
<name>A0ABZ1HFV9_STRPH</name>
<dbReference type="InterPro" id="IPR011990">
    <property type="entry name" value="TPR-like_helical_dom_sf"/>
</dbReference>
<feature type="compositionally biased region" description="Gly residues" evidence="2">
    <location>
        <begin position="17"/>
        <end position="27"/>
    </location>
</feature>
<dbReference type="Gene3D" id="1.25.40.10">
    <property type="entry name" value="Tetratricopeptide repeat domain"/>
    <property type="match status" value="3"/>
</dbReference>
<keyword evidence="3" id="KW-0812">Transmembrane</keyword>
<keyword evidence="3" id="KW-1133">Transmembrane helix</keyword>
<accession>A0ABZ1HFV9</accession>
<keyword evidence="5" id="KW-1185">Reference proteome</keyword>
<organism evidence="4 5">
    <name type="scientific">Streptomyces phaeochromogenes</name>
    <dbReference type="NCBI Taxonomy" id="1923"/>
    <lineage>
        <taxon>Bacteria</taxon>
        <taxon>Bacillati</taxon>
        <taxon>Actinomycetota</taxon>
        <taxon>Actinomycetes</taxon>
        <taxon>Kitasatosporales</taxon>
        <taxon>Streptomycetaceae</taxon>
        <taxon>Streptomyces</taxon>
        <taxon>Streptomyces phaeochromogenes group</taxon>
    </lineage>
</organism>
<keyword evidence="1" id="KW-0802">TPR repeat</keyword>
<evidence type="ECO:0000256" key="1">
    <source>
        <dbReference type="PROSITE-ProRule" id="PRU00339"/>
    </source>
</evidence>
<dbReference type="PANTHER" id="PTHR12558:SF13">
    <property type="entry name" value="CELL DIVISION CYCLE PROTEIN 27 HOMOLOG"/>
    <property type="match status" value="1"/>
</dbReference>
<feature type="transmembrane region" description="Helical" evidence="3">
    <location>
        <begin position="42"/>
        <end position="65"/>
    </location>
</feature>
<evidence type="ECO:0000256" key="2">
    <source>
        <dbReference type="SAM" id="MobiDB-lite"/>
    </source>
</evidence>
<feature type="region of interest" description="Disordered" evidence="2">
    <location>
        <begin position="1"/>
        <end position="38"/>
    </location>
</feature>
<dbReference type="PANTHER" id="PTHR12558">
    <property type="entry name" value="CELL DIVISION CYCLE 16,23,27"/>
    <property type="match status" value="1"/>
</dbReference>
<gene>
    <name evidence="4" type="ORF">OHB35_32015</name>
</gene>
<dbReference type="EMBL" id="CP109135">
    <property type="protein sequence ID" value="WSD17487.1"/>
    <property type="molecule type" value="Genomic_DNA"/>
</dbReference>
<sequence>MESGMESGRGKELASGSAGGPVDGPVGGPASRSAGRSPKRGTLVGAVVGCAVVGCAALGGVLMVAPPERGGPPPAPGPVARAETAVGAGAPASLPDLVALIGDREAHLRAHPGDVRSWAVLGAAYAERGERTGDARFYPKAEKALRTSLRAKPKKNVEALDGLAALADARHDFRTARKWGEASVAASPKRWTAYPALIDAYRGLGEFKAADKALAKLVRLSKGSAAPRSRVLTRAALVYRDQGLREDAAAALSDAVALASAPAERADSLAGAGELAWERGEPAESLRAFEAAVRADPDGHSALAGQGRALAALGRTPEAVRAYRAASEKRALPQYAWELGELYESLGQGGEARAQYDVVRERVREGTAGGVNTDLVAGLFEADHGAPEAAVRLLRDEWERHPSAAVADALGWALHRAGQHEDALVFATKATDKQHVGAVRSAPYAYHRGMIERQLKREGPARRHLEEALRISPYFSPLGVPAAKEALGALDQV</sequence>
<dbReference type="Proteomes" id="UP001340816">
    <property type="component" value="Chromosome"/>
</dbReference>
<reference evidence="4 5" key="1">
    <citation type="submission" date="2022-10" db="EMBL/GenBank/DDBJ databases">
        <title>The complete genomes of actinobacterial strains from the NBC collection.</title>
        <authorList>
            <person name="Joergensen T.S."/>
            <person name="Alvarez Arevalo M."/>
            <person name="Sterndorff E.B."/>
            <person name="Faurdal D."/>
            <person name="Vuksanovic O."/>
            <person name="Mourched A.-S."/>
            <person name="Charusanti P."/>
            <person name="Shaw S."/>
            <person name="Blin K."/>
            <person name="Weber T."/>
        </authorList>
    </citation>
    <scope>NUCLEOTIDE SEQUENCE [LARGE SCALE GENOMIC DNA]</scope>
    <source>
        <strain evidence="4 5">NBC 01752</strain>
    </source>
</reference>
<dbReference type="RefSeq" id="WP_326760583.1">
    <property type="nucleotide sequence ID" value="NZ_CP109135.1"/>
</dbReference>
<dbReference type="InterPro" id="IPR019734">
    <property type="entry name" value="TPR_rpt"/>
</dbReference>